<feature type="region of interest" description="Disordered" evidence="1">
    <location>
        <begin position="1"/>
        <end position="28"/>
    </location>
</feature>
<dbReference type="AlphaFoldDB" id="A0AAV2NMZ9"/>
<sequence>MLEEMRKRGPDRAPCRRGGGNIRPDECRASASPLSGTYTFKVRVLEGVHDFLVVPGYTKRIVAVLGRFSRPRSL</sequence>
<reference evidence="2" key="1">
    <citation type="submission" date="2024-04" db="EMBL/GenBank/DDBJ databases">
        <authorList>
            <consortium name="Molecular Ecology Group"/>
        </authorList>
    </citation>
    <scope>NUCLEOTIDE SEQUENCE</scope>
</reference>
<feature type="compositionally biased region" description="Basic and acidic residues" evidence="1">
    <location>
        <begin position="1"/>
        <end position="14"/>
    </location>
</feature>
<gene>
    <name evidence="2" type="ORF">LPLAT_LOCUS7557</name>
</gene>
<organism evidence="2 3">
    <name type="scientific">Lasius platythorax</name>
    <dbReference type="NCBI Taxonomy" id="488582"/>
    <lineage>
        <taxon>Eukaryota</taxon>
        <taxon>Metazoa</taxon>
        <taxon>Ecdysozoa</taxon>
        <taxon>Arthropoda</taxon>
        <taxon>Hexapoda</taxon>
        <taxon>Insecta</taxon>
        <taxon>Pterygota</taxon>
        <taxon>Neoptera</taxon>
        <taxon>Endopterygota</taxon>
        <taxon>Hymenoptera</taxon>
        <taxon>Apocrita</taxon>
        <taxon>Aculeata</taxon>
        <taxon>Formicoidea</taxon>
        <taxon>Formicidae</taxon>
        <taxon>Formicinae</taxon>
        <taxon>Lasius</taxon>
        <taxon>Lasius</taxon>
    </lineage>
</organism>
<dbReference type="EMBL" id="OZ034826">
    <property type="protein sequence ID" value="CAL1681559.1"/>
    <property type="molecule type" value="Genomic_DNA"/>
</dbReference>
<protein>
    <submittedName>
        <fullName evidence="2">Uncharacterized protein</fullName>
    </submittedName>
</protein>
<accession>A0AAV2NMZ9</accession>
<evidence type="ECO:0000313" key="3">
    <source>
        <dbReference type="Proteomes" id="UP001497644"/>
    </source>
</evidence>
<proteinExistence type="predicted"/>
<keyword evidence="3" id="KW-1185">Reference proteome</keyword>
<name>A0AAV2NMZ9_9HYME</name>
<evidence type="ECO:0000256" key="1">
    <source>
        <dbReference type="SAM" id="MobiDB-lite"/>
    </source>
</evidence>
<evidence type="ECO:0000313" key="2">
    <source>
        <dbReference type="EMBL" id="CAL1681559.1"/>
    </source>
</evidence>
<dbReference type="Proteomes" id="UP001497644">
    <property type="component" value="Chromosome 3"/>
</dbReference>